<name>A0A4R8M777_9BACT</name>
<organism evidence="2 3">
    <name type="scientific">Aminivibrio pyruvatiphilus</name>
    <dbReference type="NCBI Taxonomy" id="1005740"/>
    <lineage>
        <taxon>Bacteria</taxon>
        <taxon>Thermotogati</taxon>
        <taxon>Synergistota</taxon>
        <taxon>Synergistia</taxon>
        <taxon>Synergistales</taxon>
        <taxon>Aminobacteriaceae</taxon>
        <taxon>Aminivibrio</taxon>
    </lineage>
</organism>
<comment type="caution">
    <text evidence="2">The sequence shown here is derived from an EMBL/GenBank/DDBJ whole genome shotgun (WGS) entry which is preliminary data.</text>
</comment>
<gene>
    <name evidence="2" type="ORF">C8D99_106128</name>
</gene>
<dbReference type="RefSeq" id="WP_133957322.1">
    <property type="nucleotide sequence ID" value="NZ_SORI01000006.1"/>
</dbReference>
<reference evidence="2 3" key="1">
    <citation type="submission" date="2019-03" db="EMBL/GenBank/DDBJ databases">
        <title>Genomic Encyclopedia of Type Strains, Phase IV (KMG-IV): sequencing the most valuable type-strain genomes for metagenomic binning, comparative biology and taxonomic classification.</title>
        <authorList>
            <person name="Goeker M."/>
        </authorList>
    </citation>
    <scope>NUCLEOTIDE SEQUENCE [LARGE SCALE GENOMIC DNA]</scope>
    <source>
        <strain evidence="2 3">DSM 25964</strain>
    </source>
</reference>
<sequence>MTMETILRTLALCLALAGAETLHGIARTVFLVPRIGKTRALKLSILSGTAIAFALCWILVPGIGLSTLSGHLALGFVLAAFMAGFDLALGMLLLKRPFRKALDDFNPATGNLLVFGLAALFIIPAFVAGLRGLMQLLL</sequence>
<evidence type="ECO:0000256" key="1">
    <source>
        <dbReference type="SAM" id="Phobius"/>
    </source>
</evidence>
<accession>A0A4R8M777</accession>
<dbReference type="OrthoDB" id="5194395at2"/>
<feature type="transmembrane region" description="Helical" evidence="1">
    <location>
        <begin position="72"/>
        <end position="93"/>
    </location>
</feature>
<evidence type="ECO:0000313" key="3">
    <source>
        <dbReference type="Proteomes" id="UP000295066"/>
    </source>
</evidence>
<feature type="transmembrane region" description="Helical" evidence="1">
    <location>
        <begin position="40"/>
        <end position="60"/>
    </location>
</feature>
<keyword evidence="1" id="KW-0472">Membrane</keyword>
<keyword evidence="1" id="KW-0812">Transmembrane</keyword>
<keyword evidence="1" id="KW-1133">Transmembrane helix</keyword>
<dbReference type="EMBL" id="SORI01000006">
    <property type="protein sequence ID" value="TDY61273.1"/>
    <property type="molecule type" value="Genomic_DNA"/>
</dbReference>
<dbReference type="Proteomes" id="UP000295066">
    <property type="component" value="Unassembled WGS sequence"/>
</dbReference>
<proteinExistence type="predicted"/>
<keyword evidence="3" id="KW-1185">Reference proteome</keyword>
<feature type="transmembrane region" description="Helical" evidence="1">
    <location>
        <begin position="113"/>
        <end position="133"/>
    </location>
</feature>
<dbReference type="AlphaFoldDB" id="A0A4R8M777"/>
<protein>
    <submittedName>
        <fullName evidence="2">Uncharacterized protein</fullName>
    </submittedName>
</protein>
<evidence type="ECO:0000313" key="2">
    <source>
        <dbReference type="EMBL" id="TDY61273.1"/>
    </source>
</evidence>